<organism evidence="1 2">
    <name type="scientific">Toxocara canis</name>
    <name type="common">Canine roundworm</name>
    <dbReference type="NCBI Taxonomy" id="6265"/>
    <lineage>
        <taxon>Eukaryota</taxon>
        <taxon>Metazoa</taxon>
        <taxon>Ecdysozoa</taxon>
        <taxon>Nematoda</taxon>
        <taxon>Chromadorea</taxon>
        <taxon>Rhabditida</taxon>
        <taxon>Spirurina</taxon>
        <taxon>Ascaridomorpha</taxon>
        <taxon>Ascaridoidea</taxon>
        <taxon>Toxocaridae</taxon>
        <taxon>Toxocara</taxon>
    </lineage>
</organism>
<proteinExistence type="predicted"/>
<protein>
    <submittedName>
        <fullName evidence="2">Sushi domain-containing protein</fullName>
    </submittedName>
</protein>
<dbReference type="Proteomes" id="UP000050794">
    <property type="component" value="Unassembled WGS sequence"/>
</dbReference>
<sequence>LLWGKELNPQWCDPPLLNDTFGDRFSVRNSFINPNSKGQLNQYVYSNFQYATEALIEMRCGDGRRLKLNDSVVHPLQAAYLRCTLSTLALRGEWALIGMLDYMASFMPSCTSEAATLVICDIPQLNPNEILIDEAKKARFYKHNETLALRCARKDDRLLPNGNHTLRCDNSGWVYEVNRQAVGDKSPVCVAHSRCTLKQIPNYLLYSFNGSICNNSGERCPSIDEALPVGFMVRVYFIYFKNNFVLYGYLVVF</sequence>
<dbReference type="WBParaSite" id="TCNE_0001596501-mRNA-1">
    <property type="protein sequence ID" value="TCNE_0001596501-mRNA-1"/>
    <property type="gene ID" value="TCNE_0001596501"/>
</dbReference>
<dbReference type="AlphaFoldDB" id="A0A183V5E4"/>
<keyword evidence="1" id="KW-1185">Reference proteome</keyword>
<reference evidence="2" key="1">
    <citation type="submission" date="2016-06" db="UniProtKB">
        <authorList>
            <consortium name="WormBaseParasite"/>
        </authorList>
    </citation>
    <scope>IDENTIFICATION</scope>
</reference>
<accession>A0A183V5E4</accession>
<name>A0A183V5E4_TOXCA</name>
<evidence type="ECO:0000313" key="1">
    <source>
        <dbReference type="Proteomes" id="UP000050794"/>
    </source>
</evidence>
<evidence type="ECO:0000313" key="2">
    <source>
        <dbReference type="WBParaSite" id="TCNE_0001596501-mRNA-1"/>
    </source>
</evidence>